<dbReference type="PANTHER" id="PTHR42847:SF4">
    <property type="entry name" value="ALKANESULFONATE MONOOXYGENASE-RELATED"/>
    <property type="match status" value="1"/>
</dbReference>
<dbReference type="InterPro" id="IPR011251">
    <property type="entry name" value="Luciferase-like_dom"/>
</dbReference>
<keyword evidence="2 6" id="KW-0288">FMN</keyword>
<feature type="compositionally biased region" description="Polar residues" evidence="7">
    <location>
        <begin position="287"/>
        <end position="300"/>
    </location>
</feature>
<keyword evidence="5 6" id="KW-0503">Monooxygenase</keyword>
<feature type="binding site" evidence="6">
    <location>
        <begin position="49"/>
        <end position="50"/>
    </location>
    <ligand>
        <name>FMN</name>
        <dbReference type="ChEBI" id="CHEBI:58210"/>
    </ligand>
</feature>
<evidence type="ECO:0000313" key="10">
    <source>
        <dbReference type="Proteomes" id="UP000697995"/>
    </source>
</evidence>
<dbReference type="CDD" id="cd01094">
    <property type="entry name" value="Alkanesulfonate_monoxygenase"/>
    <property type="match status" value="1"/>
</dbReference>
<evidence type="ECO:0000256" key="6">
    <source>
        <dbReference type="HAMAP-Rule" id="MF_01699"/>
    </source>
</evidence>
<evidence type="ECO:0000256" key="2">
    <source>
        <dbReference type="ARBA" id="ARBA00022643"/>
    </source>
</evidence>
<protein>
    <recommendedName>
        <fullName evidence="6">Pyrimidine monooxygenase RutA</fullName>
        <ecNumber evidence="6">1.14.99.46</ecNumber>
    </recommendedName>
</protein>
<evidence type="ECO:0000313" key="9">
    <source>
        <dbReference type="EMBL" id="MBK1658040.1"/>
    </source>
</evidence>
<keyword evidence="10" id="KW-1185">Reference proteome</keyword>
<dbReference type="Pfam" id="PF00296">
    <property type="entry name" value="Bac_luciferase"/>
    <property type="match status" value="1"/>
</dbReference>
<comment type="function">
    <text evidence="6">Catalyzes the pyrimidine ring opening between N-3 and C-4 by an unusual flavin hydroperoxide-catalyzed mechanism, adding oxygen atoms in the process to yield ureidoacrylate peracid, that immediately reacts with FMN forming ureidoacrylate and FMN-N(5)-oxide. The FMN-N(5)-oxide reacts spontaneously with NADH to produce FMN. Requires the flavin reductase RutF to regenerate FMN in vivo.</text>
</comment>
<feature type="binding site" evidence="6">
    <location>
        <position position="115"/>
    </location>
    <ligand>
        <name>FMN</name>
        <dbReference type="ChEBI" id="CHEBI:58210"/>
    </ligand>
</feature>
<keyword evidence="3 6" id="KW-0521">NADP</keyword>
<evidence type="ECO:0000256" key="1">
    <source>
        <dbReference type="ARBA" id="ARBA00022630"/>
    </source>
</evidence>
<organism evidence="9 10">
    <name type="scientific">Paracraurococcus ruber</name>
    <dbReference type="NCBI Taxonomy" id="77675"/>
    <lineage>
        <taxon>Bacteria</taxon>
        <taxon>Pseudomonadati</taxon>
        <taxon>Pseudomonadota</taxon>
        <taxon>Alphaproteobacteria</taxon>
        <taxon>Acetobacterales</taxon>
        <taxon>Roseomonadaceae</taxon>
        <taxon>Paracraurococcus</taxon>
    </lineage>
</organism>
<feature type="binding site" evidence="6">
    <location>
        <begin position="140"/>
        <end position="141"/>
    </location>
    <ligand>
        <name>FMN</name>
        <dbReference type="ChEBI" id="CHEBI:58210"/>
    </ligand>
</feature>
<gene>
    <name evidence="6 9" type="primary">rutA</name>
    <name evidence="9" type="ORF">CKO45_07330</name>
</gene>
<dbReference type="NCBIfam" id="TIGR03612">
    <property type="entry name" value="RutA"/>
    <property type="match status" value="1"/>
</dbReference>
<name>A0ABS1CUN7_9PROT</name>
<dbReference type="PANTHER" id="PTHR42847">
    <property type="entry name" value="ALKANESULFONATE MONOOXYGENASE"/>
    <property type="match status" value="1"/>
</dbReference>
<evidence type="ECO:0000256" key="5">
    <source>
        <dbReference type="ARBA" id="ARBA00023033"/>
    </source>
</evidence>
<dbReference type="Proteomes" id="UP000697995">
    <property type="component" value="Unassembled WGS sequence"/>
</dbReference>
<dbReference type="EMBL" id="NRSG01000036">
    <property type="protein sequence ID" value="MBK1658040.1"/>
    <property type="molecule type" value="Genomic_DNA"/>
</dbReference>
<feature type="binding site" evidence="6">
    <location>
        <position position="124"/>
    </location>
    <ligand>
        <name>FMN</name>
        <dbReference type="ChEBI" id="CHEBI:58210"/>
    </ligand>
</feature>
<dbReference type="Gene3D" id="3.20.20.30">
    <property type="entry name" value="Luciferase-like domain"/>
    <property type="match status" value="1"/>
</dbReference>
<dbReference type="RefSeq" id="WP_133219427.1">
    <property type="nucleotide sequence ID" value="NZ_NRSG01000036.1"/>
</dbReference>
<dbReference type="SUPFAM" id="SSF51679">
    <property type="entry name" value="Bacterial luciferase-like"/>
    <property type="match status" value="1"/>
</dbReference>
<comment type="caution">
    <text evidence="9">The sequence shown here is derived from an EMBL/GenBank/DDBJ whole genome shotgun (WGS) entry which is preliminary data.</text>
</comment>
<evidence type="ECO:0000259" key="8">
    <source>
        <dbReference type="Pfam" id="PF00296"/>
    </source>
</evidence>
<sequence length="359" mass="39927">MQVGVFIPINNNGWLTSTTSPQYLPSFDLNRRIVQRAEQFGLDFALSMIKLHGFGGKSRFWDYGLESFTLMAGLASVTQRIQLFASIAVLTMPPPIAARMAVTIDSIAPGRFGVNIVSGWQEAEYSQMGIWPGEAHFQQRYEYCGEYVRIMRELWATGESDLKGQFFQMDRCQLLPQPSARIPIICAAQSDKGTRFAAEYGDYNFCVGFGVNQPQRVAPSIARLVEATRATGREVGALVMQMVVADETDEAAMAKWRHYCDGYDHEAMAWRNAQAGADKTTDPYATANRQRNQGDNHPTNQGVFVGSYATVARLLDELAEIPGLSGVMLTFDDFIIGMEQFGTRIQPLMRSRSALRLAA</sequence>
<accession>A0ABS1CUN7</accession>
<dbReference type="HAMAP" id="MF_01699">
    <property type="entry name" value="RutA"/>
    <property type="match status" value="1"/>
</dbReference>
<proteinExistence type="inferred from homology"/>
<feature type="region of interest" description="Disordered" evidence="7">
    <location>
        <begin position="279"/>
        <end position="300"/>
    </location>
</feature>
<reference evidence="9 10" key="1">
    <citation type="journal article" date="2020" name="Microorganisms">
        <title>Osmotic Adaptation and Compatible Solute Biosynthesis of Phototrophic Bacteria as Revealed from Genome Analyses.</title>
        <authorList>
            <person name="Imhoff J.F."/>
            <person name="Rahn T."/>
            <person name="Kunzel S."/>
            <person name="Keller A."/>
            <person name="Neulinger S.C."/>
        </authorList>
    </citation>
    <scope>NUCLEOTIDE SEQUENCE [LARGE SCALE GENOMIC DNA]</scope>
    <source>
        <strain evidence="9 10">DSM 15382</strain>
    </source>
</reference>
<comment type="catalytic activity">
    <reaction evidence="6">
        <text>thymine + FMNH2 + NADH + O2 = (Z)-2-methylureidoacrylate + FMN + NAD(+) + H2O + H(+)</text>
        <dbReference type="Rhea" id="RHEA:31599"/>
        <dbReference type="ChEBI" id="CHEBI:15377"/>
        <dbReference type="ChEBI" id="CHEBI:15378"/>
        <dbReference type="ChEBI" id="CHEBI:15379"/>
        <dbReference type="ChEBI" id="CHEBI:17821"/>
        <dbReference type="ChEBI" id="CHEBI:57540"/>
        <dbReference type="ChEBI" id="CHEBI:57618"/>
        <dbReference type="ChEBI" id="CHEBI:57945"/>
        <dbReference type="ChEBI" id="CHEBI:58210"/>
        <dbReference type="ChEBI" id="CHEBI:143783"/>
        <dbReference type="EC" id="1.14.99.46"/>
    </reaction>
</comment>
<comment type="catalytic activity">
    <reaction evidence="6">
        <text>uracil + FMNH2 + NADH + O2 = (Z)-3-ureidoacrylate + FMN + NAD(+) + H2O + H(+)</text>
        <dbReference type="Rhea" id="RHEA:31587"/>
        <dbReference type="ChEBI" id="CHEBI:15377"/>
        <dbReference type="ChEBI" id="CHEBI:15378"/>
        <dbReference type="ChEBI" id="CHEBI:15379"/>
        <dbReference type="ChEBI" id="CHEBI:17568"/>
        <dbReference type="ChEBI" id="CHEBI:57540"/>
        <dbReference type="ChEBI" id="CHEBI:57618"/>
        <dbReference type="ChEBI" id="CHEBI:57945"/>
        <dbReference type="ChEBI" id="CHEBI:58210"/>
        <dbReference type="ChEBI" id="CHEBI:59891"/>
        <dbReference type="EC" id="1.14.99.46"/>
    </reaction>
</comment>
<dbReference type="InterPro" id="IPR019914">
    <property type="entry name" value="Pyrimidine_monooxygenase_RutA"/>
</dbReference>
<dbReference type="InterPro" id="IPR050172">
    <property type="entry name" value="SsuD_RutA_monooxygenase"/>
</dbReference>
<keyword evidence="1 6" id="KW-0285">Flavoprotein</keyword>
<feature type="binding site" evidence="6">
    <location>
        <position position="190"/>
    </location>
    <ligand>
        <name>FMN</name>
        <dbReference type="ChEBI" id="CHEBI:58210"/>
    </ligand>
</feature>
<dbReference type="InterPro" id="IPR036661">
    <property type="entry name" value="Luciferase-like_sf"/>
</dbReference>
<comment type="similarity">
    <text evidence="6">Belongs to the NtaA/SnaA/DszA monooxygenase family. RutA subfamily.</text>
</comment>
<keyword evidence="4 6" id="KW-0560">Oxidoreductase</keyword>
<evidence type="ECO:0000256" key="4">
    <source>
        <dbReference type="ARBA" id="ARBA00023002"/>
    </source>
</evidence>
<evidence type="ECO:0000256" key="7">
    <source>
        <dbReference type="SAM" id="MobiDB-lite"/>
    </source>
</evidence>
<evidence type="ECO:0000256" key="3">
    <source>
        <dbReference type="ARBA" id="ARBA00022857"/>
    </source>
</evidence>
<dbReference type="EC" id="1.14.99.46" evidence="6"/>
<feature type="domain" description="Luciferase-like" evidence="8">
    <location>
        <begin position="1"/>
        <end position="320"/>
    </location>
</feature>